<organism evidence="2 3">
    <name type="scientific">Candidatus Scalindua rubra</name>
    <dbReference type="NCBI Taxonomy" id="1872076"/>
    <lineage>
        <taxon>Bacteria</taxon>
        <taxon>Pseudomonadati</taxon>
        <taxon>Planctomycetota</taxon>
        <taxon>Candidatus Brocadiia</taxon>
        <taxon>Candidatus Brocadiales</taxon>
        <taxon>Candidatus Scalinduaceae</taxon>
        <taxon>Candidatus Scalindua</taxon>
    </lineage>
</organism>
<feature type="coiled-coil region" evidence="1">
    <location>
        <begin position="21"/>
        <end position="60"/>
    </location>
</feature>
<dbReference type="SUPFAM" id="SSF49452">
    <property type="entry name" value="Starch-binding domain-like"/>
    <property type="match status" value="1"/>
</dbReference>
<dbReference type="GO" id="GO:0030246">
    <property type="term" value="F:carbohydrate binding"/>
    <property type="evidence" value="ECO:0007669"/>
    <property type="project" value="InterPro"/>
</dbReference>
<dbReference type="Gene3D" id="2.60.40.420">
    <property type="entry name" value="Cupredoxins - blue copper proteins"/>
    <property type="match status" value="1"/>
</dbReference>
<evidence type="ECO:0008006" key="4">
    <source>
        <dbReference type="Google" id="ProtNLM"/>
    </source>
</evidence>
<dbReference type="SUPFAM" id="SSF49503">
    <property type="entry name" value="Cupredoxins"/>
    <property type="match status" value="1"/>
</dbReference>
<dbReference type="Pfam" id="PF13620">
    <property type="entry name" value="CarboxypepD_reg"/>
    <property type="match status" value="1"/>
</dbReference>
<comment type="caution">
    <text evidence="2">The sequence shown here is derived from an EMBL/GenBank/DDBJ whole genome shotgun (WGS) entry which is preliminary data.</text>
</comment>
<dbReference type="AlphaFoldDB" id="A0A1E3X803"/>
<dbReference type="InterPro" id="IPR013784">
    <property type="entry name" value="Carb-bd-like_fold"/>
</dbReference>
<dbReference type="EMBL" id="MAYW01000096">
    <property type="protein sequence ID" value="ODS31766.1"/>
    <property type="molecule type" value="Genomic_DNA"/>
</dbReference>
<sequence>MKYIAFSFMIILFTGFFYISNLSAQEEKATLTEEEAQIMQEKLQKAMQELKKEIRSEVKVENGGSITGTVKCRRVRHSGDAIVYIENVGDNKFDPPEERGVVDQLNLIFVPHVIAVQRGTTIDFPNSDLVRHNVFTPPDCCNQFNLGTYDVGVSKPVTFDKTCEVPLLCNVHAEMAAYVVVMDNPYFSVTGRDGTFKIDNVPPGSYKVSAWHEKLRTVTNDVTVEAGKVSSIDFSLKKKK</sequence>
<evidence type="ECO:0000256" key="1">
    <source>
        <dbReference type="SAM" id="Coils"/>
    </source>
</evidence>
<keyword evidence="1" id="KW-0175">Coiled coil</keyword>
<dbReference type="Proteomes" id="UP000094056">
    <property type="component" value="Unassembled WGS sequence"/>
</dbReference>
<accession>A0A1E3X803</accession>
<proteinExistence type="predicted"/>
<evidence type="ECO:0000313" key="3">
    <source>
        <dbReference type="Proteomes" id="UP000094056"/>
    </source>
</evidence>
<evidence type="ECO:0000313" key="2">
    <source>
        <dbReference type="EMBL" id="ODS31766.1"/>
    </source>
</evidence>
<dbReference type="InterPro" id="IPR008972">
    <property type="entry name" value="Cupredoxin"/>
</dbReference>
<gene>
    <name evidence="2" type="ORF">SCARUB_03124</name>
</gene>
<name>A0A1E3X803_9BACT</name>
<protein>
    <recommendedName>
        <fullName evidence="4">Rhamnogalacturonan lyase domain-containing protein</fullName>
    </recommendedName>
</protein>
<reference evidence="2 3" key="1">
    <citation type="submission" date="2016-07" db="EMBL/GenBank/DDBJ databases">
        <title>Draft genome of Scalindua rubra, obtained from a brine-seawater interface in the Red Sea, sheds light on salt adaptation in anammox bacteria.</title>
        <authorList>
            <person name="Speth D.R."/>
            <person name="Lagkouvardos I."/>
            <person name="Wang Y."/>
            <person name="Qian P.-Y."/>
            <person name="Dutilh B.E."/>
            <person name="Jetten M.S."/>
        </authorList>
    </citation>
    <scope>NUCLEOTIDE SEQUENCE [LARGE SCALE GENOMIC DNA]</scope>
    <source>
        <strain evidence="2">BSI-1</strain>
    </source>
</reference>